<feature type="region of interest" description="Disordered" evidence="1">
    <location>
        <begin position="92"/>
        <end position="118"/>
    </location>
</feature>
<dbReference type="EMBL" id="BOOC01000002">
    <property type="protein sequence ID" value="GIH37747.1"/>
    <property type="molecule type" value="Genomic_DNA"/>
</dbReference>
<evidence type="ECO:0000256" key="1">
    <source>
        <dbReference type="SAM" id="MobiDB-lite"/>
    </source>
</evidence>
<dbReference type="Proteomes" id="UP000603904">
    <property type="component" value="Unassembled WGS sequence"/>
</dbReference>
<gene>
    <name evidence="2" type="ORF">Mco01_07470</name>
</gene>
<reference evidence="2 3" key="1">
    <citation type="submission" date="2021-01" db="EMBL/GenBank/DDBJ databases">
        <title>Whole genome shotgun sequence of Microbispora corallina NBRC 16416.</title>
        <authorList>
            <person name="Komaki H."/>
            <person name="Tamura T."/>
        </authorList>
    </citation>
    <scope>NUCLEOTIDE SEQUENCE [LARGE SCALE GENOMIC DNA]</scope>
    <source>
        <strain evidence="2 3">NBRC 16416</strain>
    </source>
</reference>
<evidence type="ECO:0008006" key="4">
    <source>
        <dbReference type="Google" id="ProtNLM"/>
    </source>
</evidence>
<organism evidence="2 3">
    <name type="scientific">Microbispora corallina</name>
    <dbReference type="NCBI Taxonomy" id="83302"/>
    <lineage>
        <taxon>Bacteria</taxon>
        <taxon>Bacillati</taxon>
        <taxon>Actinomycetota</taxon>
        <taxon>Actinomycetes</taxon>
        <taxon>Streptosporangiales</taxon>
        <taxon>Streptosporangiaceae</taxon>
        <taxon>Microbispora</taxon>
    </lineage>
</organism>
<name>A0ABQ4FSD6_9ACTN</name>
<comment type="caution">
    <text evidence="2">The sequence shown here is derived from an EMBL/GenBank/DDBJ whole genome shotgun (WGS) entry which is preliminary data.</text>
</comment>
<protein>
    <recommendedName>
        <fullName evidence="4">FHA domain-containing protein</fullName>
    </recommendedName>
</protein>
<evidence type="ECO:0000313" key="2">
    <source>
        <dbReference type="EMBL" id="GIH37747.1"/>
    </source>
</evidence>
<sequence>MRCLTMPGPGGRVVGHGNAFALPPAAAWPGDGYIRGCSAELHLSPDVRLSVTVYRSVVGGKGPHVHRVTRRNGWTVNGHAFESRWIDAHPELGGVEFGNPAGPASRPSGRHPPGKDSP</sequence>
<evidence type="ECO:0000313" key="3">
    <source>
        <dbReference type="Proteomes" id="UP000603904"/>
    </source>
</evidence>
<keyword evidence="3" id="KW-1185">Reference proteome</keyword>
<proteinExistence type="predicted"/>
<accession>A0ABQ4FSD6</accession>